<keyword evidence="1" id="KW-1133">Transmembrane helix</keyword>
<keyword evidence="1" id="KW-0472">Membrane</keyword>
<gene>
    <name evidence="2" type="ORF">Daus18300_009486</name>
</gene>
<dbReference type="Proteomes" id="UP001583177">
    <property type="component" value="Unassembled WGS sequence"/>
</dbReference>
<reference evidence="2 3" key="1">
    <citation type="journal article" date="2024" name="IMA Fungus">
        <title>IMA Genome - F19 : A genome assembly and annotation guide to empower mycologists, including annotated draft genome sequences of Ceratocystis pirilliformis, Diaporthe australafricana, Fusarium ophioides, Paecilomyces lecythidis, and Sporothrix stenoceras.</title>
        <authorList>
            <person name="Aylward J."/>
            <person name="Wilson A.M."/>
            <person name="Visagie C.M."/>
            <person name="Spraker J."/>
            <person name="Barnes I."/>
            <person name="Buitendag C."/>
            <person name="Ceriani C."/>
            <person name="Del Mar Angel L."/>
            <person name="du Plessis D."/>
            <person name="Fuchs T."/>
            <person name="Gasser K."/>
            <person name="Kramer D."/>
            <person name="Li W."/>
            <person name="Munsamy K."/>
            <person name="Piso A."/>
            <person name="Price J.L."/>
            <person name="Sonnekus B."/>
            <person name="Thomas C."/>
            <person name="van der Nest A."/>
            <person name="van Dijk A."/>
            <person name="van Heerden A."/>
            <person name="van Vuuren N."/>
            <person name="Yilmaz N."/>
            <person name="Duong T.A."/>
            <person name="van der Merwe N.A."/>
            <person name="Wingfield M.J."/>
            <person name="Wingfield B.D."/>
        </authorList>
    </citation>
    <scope>NUCLEOTIDE SEQUENCE [LARGE SCALE GENOMIC DNA]</scope>
    <source>
        <strain evidence="2 3">CMW 18300</strain>
    </source>
</reference>
<sequence length="292" mass="33421">MDDSPLSITASITGILTFVVAILAFIYVRYNTLRNGEAEMMTVLESVSAAIDEARPVAQGWGDAEEPDHFVQKILTDLYSIEIEILARCMLAIRGGSASEAEMMVSMSEHVPGHLRRQHPGPGDDSNTWAEVQQKLEELYSDQRRVHCRAGGPGRSILSFEYVFEMLAKLDSHNPFPYTSLVLTFVFQFGASPRMVRWYRVRERVLEKMQARERTRSRLLLYQISTAKLLARDQESRLKQQEAMILGLDHQLREIQKANIDTKLCLERLLRDMYQAENSVLDETKRHDEATD</sequence>
<evidence type="ECO:0000313" key="2">
    <source>
        <dbReference type="EMBL" id="KAL1859621.1"/>
    </source>
</evidence>
<keyword evidence="3" id="KW-1185">Reference proteome</keyword>
<comment type="caution">
    <text evidence="2">The sequence shown here is derived from an EMBL/GenBank/DDBJ whole genome shotgun (WGS) entry which is preliminary data.</text>
</comment>
<feature type="transmembrane region" description="Helical" evidence="1">
    <location>
        <begin position="6"/>
        <end position="28"/>
    </location>
</feature>
<proteinExistence type="predicted"/>
<evidence type="ECO:0000313" key="3">
    <source>
        <dbReference type="Proteomes" id="UP001583177"/>
    </source>
</evidence>
<organism evidence="2 3">
    <name type="scientific">Diaporthe australafricana</name>
    <dbReference type="NCBI Taxonomy" id="127596"/>
    <lineage>
        <taxon>Eukaryota</taxon>
        <taxon>Fungi</taxon>
        <taxon>Dikarya</taxon>
        <taxon>Ascomycota</taxon>
        <taxon>Pezizomycotina</taxon>
        <taxon>Sordariomycetes</taxon>
        <taxon>Sordariomycetidae</taxon>
        <taxon>Diaporthales</taxon>
        <taxon>Diaporthaceae</taxon>
        <taxon>Diaporthe</taxon>
    </lineage>
</organism>
<name>A0ABR3WE19_9PEZI</name>
<accession>A0ABR3WE19</accession>
<protein>
    <submittedName>
        <fullName evidence="2">Uncharacterized protein</fullName>
    </submittedName>
</protein>
<dbReference type="EMBL" id="JAWRVE010000097">
    <property type="protein sequence ID" value="KAL1859621.1"/>
    <property type="molecule type" value="Genomic_DNA"/>
</dbReference>
<keyword evidence="1" id="KW-0812">Transmembrane</keyword>
<evidence type="ECO:0000256" key="1">
    <source>
        <dbReference type="SAM" id="Phobius"/>
    </source>
</evidence>